<evidence type="ECO:0000313" key="3">
    <source>
        <dbReference type="Proteomes" id="UP001365542"/>
    </source>
</evidence>
<protein>
    <submittedName>
        <fullName evidence="2">Uncharacterized protein</fullName>
    </submittedName>
</protein>
<dbReference type="EMBL" id="JAVHJO010000003">
    <property type="protein sequence ID" value="KAK6541444.1"/>
    <property type="molecule type" value="Genomic_DNA"/>
</dbReference>
<feature type="chain" id="PRO_5043609077" evidence="1">
    <location>
        <begin position="29"/>
        <end position="331"/>
    </location>
</feature>
<keyword evidence="1" id="KW-0732">Signal</keyword>
<keyword evidence="3" id="KW-1185">Reference proteome</keyword>
<accession>A0AAV9XHQ1</accession>
<dbReference type="AlphaFoldDB" id="A0AAV9XHQ1"/>
<proteinExistence type="predicted"/>
<sequence>MAPGFKPWLHLAIAITIQCLFFRSLVEAYSITWFIDSIDEHGDLVQEETTSYIPLGPQECWNVPFRRTEDFSGNVALWTPVGFSLTASLNPDRFPYQGSSLRGYPPRALALYDRPGCWSSTGSPIAIVRLWDETGTQNLDSFEDLFPPSLDNYHRRIYSLGICSFRELGEGLSVISEDIWNRVVVGEGLMPGDVFQLETIFGNEVVGTIFEDQVTPPVGSDILEEIPEEEILPYVFDENGLPVVDYEDSTAYSGEPENSQQLPTAEFLTDAVYGQFNHMLDHNTYEERSFGDIMDSNFEDVRNSRVPPMDEEEFYEENDSMGLHFPKKSLG</sequence>
<organism evidence="2 3">
    <name type="scientific">Orbilia ellipsospora</name>
    <dbReference type="NCBI Taxonomy" id="2528407"/>
    <lineage>
        <taxon>Eukaryota</taxon>
        <taxon>Fungi</taxon>
        <taxon>Dikarya</taxon>
        <taxon>Ascomycota</taxon>
        <taxon>Pezizomycotina</taxon>
        <taxon>Orbiliomycetes</taxon>
        <taxon>Orbiliales</taxon>
        <taxon>Orbiliaceae</taxon>
        <taxon>Orbilia</taxon>
    </lineage>
</organism>
<gene>
    <name evidence="2" type="ORF">TWF694_007255</name>
</gene>
<dbReference type="Proteomes" id="UP001365542">
    <property type="component" value="Unassembled WGS sequence"/>
</dbReference>
<evidence type="ECO:0000313" key="2">
    <source>
        <dbReference type="EMBL" id="KAK6541444.1"/>
    </source>
</evidence>
<evidence type="ECO:0000256" key="1">
    <source>
        <dbReference type="SAM" id="SignalP"/>
    </source>
</evidence>
<reference evidence="2 3" key="1">
    <citation type="submission" date="2019-10" db="EMBL/GenBank/DDBJ databases">
        <authorList>
            <person name="Palmer J.M."/>
        </authorList>
    </citation>
    <scope>NUCLEOTIDE SEQUENCE [LARGE SCALE GENOMIC DNA]</scope>
    <source>
        <strain evidence="2 3">TWF694</strain>
    </source>
</reference>
<comment type="caution">
    <text evidence="2">The sequence shown here is derived from an EMBL/GenBank/DDBJ whole genome shotgun (WGS) entry which is preliminary data.</text>
</comment>
<name>A0AAV9XHQ1_9PEZI</name>
<feature type="signal peptide" evidence="1">
    <location>
        <begin position="1"/>
        <end position="28"/>
    </location>
</feature>